<evidence type="ECO:0000256" key="4">
    <source>
        <dbReference type="ARBA" id="ARBA00023027"/>
    </source>
</evidence>
<comment type="cofactor">
    <cofactor evidence="1">
        <name>NAD(+)</name>
        <dbReference type="ChEBI" id="CHEBI:57540"/>
    </cofactor>
</comment>
<accession>A0A3B0BRB4</accession>
<evidence type="ECO:0000256" key="5">
    <source>
        <dbReference type="ARBA" id="ARBA00023295"/>
    </source>
</evidence>
<organism evidence="9 10">
    <name type="scientific">Paenibacillus ginsengarvi</name>
    <dbReference type="NCBI Taxonomy" id="400777"/>
    <lineage>
        <taxon>Bacteria</taxon>
        <taxon>Bacillati</taxon>
        <taxon>Bacillota</taxon>
        <taxon>Bacilli</taxon>
        <taxon>Bacillales</taxon>
        <taxon>Paenibacillaceae</taxon>
        <taxon>Paenibacillus</taxon>
    </lineage>
</organism>
<dbReference type="RefSeq" id="WP_120750043.1">
    <property type="nucleotide sequence ID" value="NZ_RBAH01000022.1"/>
</dbReference>
<dbReference type="Pfam" id="PF01408">
    <property type="entry name" value="GFO_IDH_MocA"/>
    <property type="match status" value="1"/>
</dbReference>
<reference evidence="9 10" key="1">
    <citation type="journal article" date="2007" name="Int. J. Syst. Evol. Microbiol.">
        <title>Paenibacillus ginsengarvi sp. nov., isolated from soil from ginseng cultivation.</title>
        <authorList>
            <person name="Yoon M.H."/>
            <person name="Ten L.N."/>
            <person name="Im W.T."/>
        </authorList>
    </citation>
    <scope>NUCLEOTIDE SEQUENCE [LARGE SCALE GENOMIC DNA]</scope>
    <source>
        <strain evidence="9 10">KCTC 13059</strain>
    </source>
</reference>
<dbReference type="GO" id="GO:0000166">
    <property type="term" value="F:nucleotide binding"/>
    <property type="evidence" value="ECO:0007669"/>
    <property type="project" value="InterPro"/>
</dbReference>
<feature type="domain" description="Gfo/Idh/MocA-like oxidoreductase N-terminal" evidence="7">
    <location>
        <begin position="7"/>
        <end position="123"/>
    </location>
</feature>
<keyword evidence="4" id="KW-0520">NAD</keyword>
<dbReference type="InterPro" id="IPR036291">
    <property type="entry name" value="NAD(P)-bd_dom_sf"/>
</dbReference>
<keyword evidence="3" id="KW-0378">Hydrolase</keyword>
<dbReference type="InterPro" id="IPR000683">
    <property type="entry name" value="Gfo/Idh/MocA-like_OxRdtase_N"/>
</dbReference>
<feature type="domain" description="Glycosyl hydrolase 109 C-terminal" evidence="8">
    <location>
        <begin position="134"/>
        <end position="285"/>
    </location>
</feature>
<dbReference type="SUPFAM" id="SSF51735">
    <property type="entry name" value="NAD(P)-binding Rossmann-fold domains"/>
    <property type="match status" value="1"/>
</dbReference>
<comment type="similarity">
    <text evidence="2">Belongs to the Gfo/Idh/MocA family. Glycosyl hydrolase 109 subfamily.</text>
</comment>
<protein>
    <submittedName>
        <fullName evidence="9">Gfo/Idh/MocA family oxidoreductase</fullName>
    </submittedName>
</protein>
<evidence type="ECO:0000313" key="10">
    <source>
        <dbReference type="Proteomes" id="UP000282311"/>
    </source>
</evidence>
<feature type="region of interest" description="Disordered" evidence="6">
    <location>
        <begin position="391"/>
        <end position="412"/>
    </location>
</feature>
<sequence length="412" mass="45889">MTKKQVRLAVVGGNRGFGYSKSCELLSDIVEVNAICDLNEAVFAKWKQTFPNIRTFTSFEKLLDDPDIDAVLLATPMQVHAAQAVQAMKAGKHVLCEVASAMTIEESWELVETVEQTGAVYMLAENFCYTRSAMMIRHMAESGVFGELTHAECGYVHDVRTATHDAQGNIKWRGEMMRDFNGNNYPTHSLGPVSQWLGINRSDSFDYMTTIVSKPASQSDYFSEIFGPDHPGSKPEFWKQGDSCLSLIRTKQGAVIYLRNDFSSPRPFNYLYYGLQGTKGSYLSGRDIQEEPLVWLDGRSPGKSYLGNAVWSKLSEYAGEFEHPWWKSESDRANAVSASRFGDYFVMKEFSSAIIQNRSPDFDVYDSVAVSCVLPLSVQSAARGGYPASFPDFAKNKRNSVRAQPETGGENG</sequence>
<dbReference type="Gene3D" id="3.30.360.10">
    <property type="entry name" value="Dihydrodipicolinate Reductase, domain 2"/>
    <property type="match status" value="1"/>
</dbReference>
<keyword evidence="10" id="KW-1185">Reference proteome</keyword>
<dbReference type="OrthoDB" id="2514177at2"/>
<gene>
    <name evidence="9" type="ORF">D7M11_25240</name>
</gene>
<dbReference type="Proteomes" id="UP000282311">
    <property type="component" value="Unassembled WGS sequence"/>
</dbReference>
<evidence type="ECO:0000259" key="8">
    <source>
        <dbReference type="Pfam" id="PF21252"/>
    </source>
</evidence>
<dbReference type="PANTHER" id="PTHR43818:SF1">
    <property type="entry name" value="GLYCOSYL HYDROLASE FAMILY 109 PROTEIN"/>
    <property type="match status" value="1"/>
</dbReference>
<dbReference type="GO" id="GO:0016798">
    <property type="term" value="F:hydrolase activity, acting on glycosyl bonds"/>
    <property type="evidence" value="ECO:0007669"/>
    <property type="project" value="UniProtKB-KW"/>
</dbReference>
<keyword evidence="5" id="KW-0326">Glycosidase</keyword>
<name>A0A3B0BRB4_9BACL</name>
<comment type="caution">
    <text evidence="9">The sequence shown here is derived from an EMBL/GenBank/DDBJ whole genome shotgun (WGS) entry which is preliminary data.</text>
</comment>
<evidence type="ECO:0000256" key="3">
    <source>
        <dbReference type="ARBA" id="ARBA00022801"/>
    </source>
</evidence>
<dbReference type="AlphaFoldDB" id="A0A3B0BRB4"/>
<evidence type="ECO:0000259" key="7">
    <source>
        <dbReference type="Pfam" id="PF01408"/>
    </source>
</evidence>
<evidence type="ECO:0000256" key="1">
    <source>
        <dbReference type="ARBA" id="ARBA00001911"/>
    </source>
</evidence>
<evidence type="ECO:0000313" key="9">
    <source>
        <dbReference type="EMBL" id="RKN75813.1"/>
    </source>
</evidence>
<evidence type="ECO:0000256" key="6">
    <source>
        <dbReference type="SAM" id="MobiDB-lite"/>
    </source>
</evidence>
<dbReference type="PANTHER" id="PTHR43818">
    <property type="entry name" value="BCDNA.GH03377"/>
    <property type="match status" value="1"/>
</dbReference>
<dbReference type="Pfam" id="PF21252">
    <property type="entry name" value="Glyco_hydro_109_C"/>
    <property type="match status" value="1"/>
</dbReference>
<proteinExistence type="inferred from homology"/>
<evidence type="ECO:0000256" key="2">
    <source>
        <dbReference type="ARBA" id="ARBA00009329"/>
    </source>
</evidence>
<dbReference type="Gene3D" id="3.40.50.720">
    <property type="entry name" value="NAD(P)-binding Rossmann-like Domain"/>
    <property type="match status" value="1"/>
</dbReference>
<dbReference type="InterPro" id="IPR050463">
    <property type="entry name" value="Gfo/Idh/MocA_oxidrdct_glycsds"/>
</dbReference>
<dbReference type="EMBL" id="RBAH01000022">
    <property type="protein sequence ID" value="RKN75813.1"/>
    <property type="molecule type" value="Genomic_DNA"/>
</dbReference>
<dbReference type="InterPro" id="IPR049303">
    <property type="entry name" value="Glyco_hydro_109_C"/>
</dbReference>